<protein>
    <recommendedName>
        <fullName evidence="5">Lipoprotein</fullName>
    </recommendedName>
</protein>
<feature type="compositionally biased region" description="Pro residues" evidence="1">
    <location>
        <begin position="76"/>
        <end position="92"/>
    </location>
</feature>
<dbReference type="Proteomes" id="UP000277191">
    <property type="component" value="Chromosome 1"/>
</dbReference>
<keyword evidence="2" id="KW-0732">Signal</keyword>
<organism evidence="3 4">
    <name type="scientific">Burkholderia cenocepacia</name>
    <dbReference type="NCBI Taxonomy" id="95486"/>
    <lineage>
        <taxon>Bacteria</taxon>
        <taxon>Pseudomonadati</taxon>
        <taxon>Pseudomonadota</taxon>
        <taxon>Betaproteobacteria</taxon>
        <taxon>Burkholderiales</taxon>
        <taxon>Burkholderiaceae</taxon>
        <taxon>Burkholderia</taxon>
        <taxon>Burkholderia cepacia complex</taxon>
    </lineage>
</organism>
<evidence type="ECO:0000256" key="1">
    <source>
        <dbReference type="SAM" id="MobiDB-lite"/>
    </source>
</evidence>
<proteinExistence type="predicted"/>
<dbReference type="AlphaFoldDB" id="A0A3Q9F1K9"/>
<reference evidence="3 4" key="1">
    <citation type="submission" date="2018-12" db="EMBL/GenBank/DDBJ databases">
        <title>Cadmium resistance mechanism in endophytic bacteria Burkholderia cenocepacia YG-3.</title>
        <authorList>
            <person name="Zhang X."/>
            <person name="Wang X."/>
            <person name="Zhu Y."/>
        </authorList>
    </citation>
    <scope>NUCLEOTIDE SEQUENCE [LARGE SCALE GENOMIC DNA]</scope>
    <source>
        <strain evidence="3 4">YG-3</strain>
    </source>
</reference>
<evidence type="ECO:0008006" key="5">
    <source>
        <dbReference type="Google" id="ProtNLM"/>
    </source>
</evidence>
<dbReference type="EMBL" id="CP034545">
    <property type="protein sequence ID" value="AZQ50497.1"/>
    <property type="molecule type" value="Genomic_DNA"/>
</dbReference>
<name>A0A3Q9F1K9_9BURK</name>
<feature type="chain" id="PRO_5018768679" description="Lipoprotein" evidence="2">
    <location>
        <begin position="28"/>
        <end position="110"/>
    </location>
</feature>
<gene>
    <name evidence="3" type="ORF">D5R55_05475</name>
</gene>
<accession>A0A3Q9F1K9</accession>
<feature type="region of interest" description="Disordered" evidence="1">
    <location>
        <begin position="74"/>
        <end position="110"/>
    </location>
</feature>
<evidence type="ECO:0000256" key="2">
    <source>
        <dbReference type="SAM" id="SignalP"/>
    </source>
</evidence>
<sequence>MRKHFLVSFVPMTLVLSAAGPPAPACADERMQPDRTMLLAENAPSRQHGNGFSIVTVSAPQSLPAAKASVTLWDEIPPPPPLPMPMPLPAPQPGDIRHAMEGSVRGNAHP</sequence>
<evidence type="ECO:0000313" key="3">
    <source>
        <dbReference type="EMBL" id="AZQ50497.1"/>
    </source>
</evidence>
<dbReference type="RefSeq" id="WP_126360353.1">
    <property type="nucleotide sequence ID" value="NZ_CP034545.1"/>
</dbReference>
<evidence type="ECO:0000313" key="4">
    <source>
        <dbReference type="Proteomes" id="UP000277191"/>
    </source>
</evidence>
<feature type="signal peptide" evidence="2">
    <location>
        <begin position="1"/>
        <end position="27"/>
    </location>
</feature>